<comment type="caution">
    <text evidence="2">The sequence shown here is derived from an EMBL/GenBank/DDBJ whole genome shotgun (WGS) entry which is preliminary data.</text>
</comment>
<dbReference type="EMBL" id="JBHMFI010000001">
    <property type="protein sequence ID" value="MFB9072235.1"/>
    <property type="molecule type" value="Genomic_DNA"/>
</dbReference>
<gene>
    <name evidence="2" type="ORF">ACFFX0_13900</name>
</gene>
<keyword evidence="3" id="KW-1185">Reference proteome</keyword>
<feature type="region of interest" description="Disordered" evidence="1">
    <location>
        <begin position="24"/>
        <end position="44"/>
    </location>
</feature>
<name>A0ABV5G012_9MICC</name>
<accession>A0ABV5G012</accession>
<evidence type="ECO:0000313" key="2">
    <source>
        <dbReference type="EMBL" id="MFB9072235.1"/>
    </source>
</evidence>
<protein>
    <submittedName>
        <fullName evidence="2">Uncharacterized protein</fullName>
    </submittedName>
</protein>
<evidence type="ECO:0000256" key="1">
    <source>
        <dbReference type="SAM" id="MobiDB-lite"/>
    </source>
</evidence>
<dbReference type="Proteomes" id="UP001589575">
    <property type="component" value="Unassembled WGS sequence"/>
</dbReference>
<proteinExistence type="predicted"/>
<sequence>MQLRFCRSWFLSITVTVFLQRACSPSGPSADRYPLSPPAGHARM</sequence>
<reference evidence="2 3" key="1">
    <citation type="submission" date="2024-09" db="EMBL/GenBank/DDBJ databases">
        <authorList>
            <person name="Sun Q."/>
            <person name="Mori K."/>
        </authorList>
    </citation>
    <scope>NUCLEOTIDE SEQUENCE [LARGE SCALE GENOMIC DNA]</scope>
    <source>
        <strain evidence="2 3">CCM 7609</strain>
    </source>
</reference>
<organism evidence="2 3">
    <name type="scientific">Citricoccus parietis</name>
    <dbReference type="NCBI Taxonomy" id="592307"/>
    <lineage>
        <taxon>Bacteria</taxon>
        <taxon>Bacillati</taxon>
        <taxon>Actinomycetota</taxon>
        <taxon>Actinomycetes</taxon>
        <taxon>Micrococcales</taxon>
        <taxon>Micrococcaceae</taxon>
        <taxon>Citricoccus</taxon>
    </lineage>
</organism>
<evidence type="ECO:0000313" key="3">
    <source>
        <dbReference type="Proteomes" id="UP001589575"/>
    </source>
</evidence>